<dbReference type="RefSeq" id="WP_123364284.1">
    <property type="nucleotide sequence ID" value="NZ_MOBO01000001.1"/>
</dbReference>
<evidence type="ECO:0008006" key="4">
    <source>
        <dbReference type="Google" id="ProtNLM"/>
    </source>
</evidence>
<accession>A0A423JXG6</accession>
<keyword evidence="1" id="KW-0812">Transmembrane</keyword>
<dbReference type="AlphaFoldDB" id="A0A423JXG6"/>
<evidence type="ECO:0000256" key="1">
    <source>
        <dbReference type="SAM" id="Phobius"/>
    </source>
</evidence>
<keyword evidence="1" id="KW-0472">Membrane</keyword>
<reference evidence="2 3" key="1">
    <citation type="submission" date="2016-10" db="EMBL/GenBank/DDBJ databases">
        <title>Comparative genome analysis of multiple Pseudomonas spp. focuses on biocontrol and plant growth promoting traits.</title>
        <authorList>
            <person name="Tao X.-Y."/>
            <person name="Taylor C.G."/>
        </authorList>
    </citation>
    <scope>NUCLEOTIDE SEQUENCE [LARGE SCALE GENOMIC DNA]</scope>
    <source>
        <strain evidence="2 3">38D4</strain>
    </source>
</reference>
<keyword evidence="1" id="KW-1133">Transmembrane helix</keyword>
<gene>
    <name evidence="2" type="ORF">BK664_01950</name>
</gene>
<evidence type="ECO:0000313" key="2">
    <source>
        <dbReference type="EMBL" id="RON42368.1"/>
    </source>
</evidence>
<feature type="transmembrane region" description="Helical" evidence="1">
    <location>
        <begin position="33"/>
        <end position="50"/>
    </location>
</feature>
<dbReference type="EMBL" id="MOBO01000001">
    <property type="protein sequence ID" value="RON42368.1"/>
    <property type="molecule type" value="Genomic_DNA"/>
</dbReference>
<organism evidence="2 3">
    <name type="scientific">Pseudomonas brassicacearum</name>
    <dbReference type="NCBI Taxonomy" id="930166"/>
    <lineage>
        <taxon>Bacteria</taxon>
        <taxon>Pseudomonadati</taxon>
        <taxon>Pseudomonadota</taxon>
        <taxon>Gammaproteobacteria</taxon>
        <taxon>Pseudomonadales</taxon>
        <taxon>Pseudomonadaceae</taxon>
        <taxon>Pseudomonas</taxon>
    </lineage>
</organism>
<sequence>MNDDTRHTDYQSREYPVSEDMAYQVKVWRFERWGWYALALVVLLALLGLFSRGPLSTRDVHSSDGKVRVQYEGFHRNGSSNPMVISLIGAPDATVELELSGELLDGFSIESLQPEPFRASSAGQGMKLWLQTDIQGHASLYLTLRGDGLGLFSTRVTSPGASSVSLDQFIFP</sequence>
<evidence type="ECO:0000313" key="3">
    <source>
        <dbReference type="Proteomes" id="UP000286351"/>
    </source>
</evidence>
<name>A0A423JXG6_9PSED</name>
<comment type="caution">
    <text evidence="2">The sequence shown here is derived from an EMBL/GenBank/DDBJ whole genome shotgun (WGS) entry which is preliminary data.</text>
</comment>
<proteinExistence type="predicted"/>
<protein>
    <recommendedName>
        <fullName evidence="4">Transmembrane protein</fullName>
    </recommendedName>
</protein>
<dbReference type="Proteomes" id="UP000286351">
    <property type="component" value="Unassembled WGS sequence"/>
</dbReference>